<reference evidence="2 3" key="1">
    <citation type="journal article" date="2018" name="Int. J. Syst. Evol. Microbiol.">
        <title>Draft Genome Sequence of Faecalimonas umbilicata JCM 30896T, an Acetate-Producing Bacterium Isolated from Human Feces.</title>
        <authorList>
            <person name="Sakamoto M."/>
            <person name="Ikeyama N."/>
            <person name="Yuki M."/>
            <person name="Ohkuma M."/>
        </authorList>
    </citation>
    <scope>NUCLEOTIDE SEQUENCE [LARGE SCALE GENOMIC DNA]</scope>
    <source>
        <strain evidence="2 3">EGH7</strain>
    </source>
</reference>
<proteinExistence type="predicted"/>
<feature type="chain" id="PRO_5045826017" evidence="1">
    <location>
        <begin position="20"/>
        <end position="71"/>
    </location>
</feature>
<dbReference type="Proteomes" id="UP000702954">
    <property type="component" value="Unassembled WGS sequence"/>
</dbReference>
<evidence type="ECO:0000313" key="3">
    <source>
        <dbReference type="Proteomes" id="UP000702954"/>
    </source>
</evidence>
<feature type="signal peptide" evidence="1">
    <location>
        <begin position="1"/>
        <end position="19"/>
    </location>
</feature>
<evidence type="ECO:0000256" key="1">
    <source>
        <dbReference type="SAM" id="SignalP"/>
    </source>
</evidence>
<gene>
    <name evidence="2" type="ORF">FAEUMB_09510</name>
</gene>
<keyword evidence="3" id="KW-1185">Reference proteome</keyword>
<keyword evidence="1" id="KW-0732">Signal</keyword>
<dbReference type="EMBL" id="BHEO01000002">
    <property type="protein sequence ID" value="GBU04410.1"/>
    <property type="molecule type" value="Genomic_DNA"/>
</dbReference>
<accession>A0ABQ0QVG2</accession>
<comment type="caution">
    <text evidence="2">The sequence shown here is derived from an EMBL/GenBank/DDBJ whole genome shotgun (WGS) entry which is preliminary data.</text>
</comment>
<sequence length="71" mass="7677">MAGLHPFLMISYSSSSSSAASTPANEAVTTAAMTAARIEIPMIATNIIDTFFQLSFESHYTIEICWCAIKN</sequence>
<organism evidence="2 3">
    <name type="scientific">Faecalimonas umbilicata</name>
    <dbReference type="NCBI Taxonomy" id="1912855"/>
    <lineage>
        <taxon>Bacteria</taxon>
        <taxon>Bacillati</taxon>
        <taxon>Bacillota</taxon>
        <taxon>Clostridia</taxon>
        <taxon>Lachnospirales</taxon>
        <taxon>Lachnospiraceae</taxon>
        <taxon>Faecalimonas</taxon>
    </lineage>
</organism>
<protein>
    <submittedName>
        <fullName evidence="2">Uncharacterized protein</fullName>
    </submittedName>
</protein>
<name>A0ABQ0QVG2_9FIRM</name>
<evidence type="ECO:0000313" key="2">
    <source>
        <dbReference type="EMBL" id="GBU04410.1"/>
    </source>
</evidence>